<reference evidence="6" key="2">
    <citation type="submission" date="2025-08" db="UniProtKB">
        <authorList>
            <consortium name="RefSeq"/>
        </authorList>
    </citation>
    <scope>IDENTIFICATION</scope>
    <source>
        <tissue evidence="6">Leaf</tissue>
    </source>
</reference>
<evidence type="ECO:0000256" key="2">
    <source>
        <dbReference type="ARBA" id="ARBA00008332"/>
    </source>
</evidence>
<dbReference type="InterPro" id="IPR019376">
    <property type="entry name" value="Myeloid_leukemia_factor"/>
</dbReference>
<reference evidence="5" key="1">
    <citation type="journal article" date="2021" name="Nat. Commun.">
        <title>Genomic analyses provide insights into spinach domestication and the genetic basis of agronomic traits.</title>
        <authorList>
            <person name="Cai X."/>
            <person name="Sun X."/>
            <person name="Xu C."/>
            <person name="Sun H."/>
            <person name="Wang X."/>
            <person name="Ge C."/>
            <person name="Zhang Z."/>
            <person name="Wang Q."/>
            <person name="Fei Z."/>
            <person name="Jiao C."/>
            <person name="Wang Q."/>
        </authorList>
    </citation>
    <scope>NUCLEOTIDE SEQUENCE [LARGE SCALE GENOMIC DNA]</scope>
    <source>
        <strain evidence="5">cv. Varoflay</strain>
    </source>
</reference>
<dbReference type="PANTHER" id="PTHR13105">
    <property type="entry name" value="MYELOID LEUKEMIA FACTOR"/>
    <property type="match status" value="1"/>
</dbReference>
<dbReference type="Proteomes" id="UP000813463">
    <property type="component" value="Chromosome 1"/>
</dbReference>
<gene>
    <name evidence="6" type="primary">LOC130466171</name>
</gene>
<evidence type="ECO:0000256" key="4">
    <source>
        <dbReference type="ARBA" id="ARBA00022553"/>
    </source>
</evidence>
<sequence>MVYASRGLNWGFSIIIQTSHLLLFTDNYLRVLQQYLDCAKSKHCNLGYQARDEMVRLLKPGILRRALTHMDDCKEADKRTDEATHRISRGLYEKGHSVTRKLNSDGNVDIQTLYNLNEALKMLGKETVKIICHHVQEHGELNGEEM</sequence>
<keyword evidence="3" id="KW-0963">Cytoplasm</keyword>
<evidence type="ECO:0000313" key="5">
    <source>
        <dbReference type="Proteomes" id="UP000813463"/>
    </source>
</evidence>
<evidence type="ECO:0000256" key="1">
    <source>
        <dbReference type="ARBA" id="ARBA00004496"/>
    </source>
</evidence>
<comment type="subcellular location">
    <subcellularLocation>
        <location evidence="1">Cytoplasm</location>
    </subcellularLocation>
</comment>
<keyword evidence="5" id="KW-1185">Reference proteome</keyword>
<dbReference type="RefSeq" id="XP_056690850.1">
    <property type="nucleotide sequence ID" value="XM_056834872.1"/>
</dbReference>
<dbReference type="GeneID" id="130466171"/>
<name>A0ABM3R5F8_SPIOL</name>
<keyword evidence="4" id="KW-0597">Phosphoprotein</keyword>
<evidence type="ECO:0000256" key="3">
    <source>
        <dbReference type="ARBA" id="ARBA00022490"/>
    </source>
</evidence>
<evidence type="ECO:0000313" key="6">
    <source>
        <dbReference type="RefSeq" id="XP_056690850.1"/>
    </source>
</evidence>
<organism evidence="5 6">
    <name type="scientific">Spinacia oleracea</name>
    <name type="common">Spinach</name>
    <dbReference type="NCBI Taxonomy" id="3562"/>
    <lineage>
        <taxon>Eukaryota</taxon>
        <taxon>Viridiplantae</taxon>
        <taxon>Streptophyta</taxon>
        <taxon>Embryophyta</taxon>
        <taxon>Tracheophyta</taxon>
        <taxon>Spermatophyta</taxon>
        <taxon>Magnoliopsida</taxon>
        <taxon>eudicotyledons</taxon>
        <taxon>Gunneridae</taxon>
        <taxon>Pentapetalae</taxon>
        <taxon>Caryophyllales</taxon>
        <taxon>Chenopodiaceae</taxon>
        <taxon>Chenopodioideae</taxon>
        <taxon>Anserineae</taxon>
        <taxon>Spinacia</taxon>
    </lineage>
</organism>
<accession>A0ABM3R5F8</accession>
<protein>
    <submittedName>
        <fullName evidence="6">Uncharacterized protein</fullName>
    </submittedName>
</protein>
<comment type="similarity">
    <text evidence="2">Belongs to the MLF family.</text>
</comment>
<proteinExistence type="inferred from homology"/>